<evidence type="ECO:0000313" key="1">
    <source>
        <dbReference type="EMBL" id="GFE82100.1"/>
    </source>
</evidence>
<dbReference type="InterPro" id="IPR010836">
    <property type="entry name" value="SapC"/>
</dbReference>
<evidence type="ECO:0000313" key="2">
    <source>
        <dbReference type="Proteomes" id="UP000445000"/>
    </source>
</evidence>
<gene>
    <name evidence="1" type="ORF">GCM10011487_41000</name>
</gene>
<dbReference type="RefSeq" id="WP_161813774.1">
    <property type="nucleotide sequence ID" value="NZ_BLJN01000004.1"/>
</dbReference>
<dbReference type="AlphaFoldDB" id="A0A829YFV3"/>
<accession>A0A829YFV3</accession>
<keyword evidence="2" id="KW-1185">Reference proteome</keyword>
<reference evidence="2" key="1">
    <citation type="submission" date="2020-01" db="EMBL/GenBank/DDBJ databases">
        <title>'Steroidobacter agaridevorans' sp. nov., agar-degrading bacteria isolated from rhizosphere soils.</title>
        <authorList>
            <person name="Ikenaga M."/>
            <person name="Kataoka M."/>
            <person name="Murouchi A."/>
            <person name="Katsuragi S."/>
            <person name="Sakai M."/>
        </authorList>
    </citation>
    <scope>NUCLEOTIDE SEQUENCE [LARGE SCALE GENOMIC DNA]</scope>
    <source>
        <strain evidence="2">YU21-B</strain>
    </source>
</reference>
<name>A0A829YFV3_9GAMM</name>
<organism evidence="1 2">
    <name type="scientific">Steroidobacter agaridevorans</name>
    <dbReference type="NCBI Taxonomy" id="2695856"/>
    <lineage>
        <taxon>Bacteria</taxon>
        <taxon>Pseudomonadati</taxon>
        <taxon>Pseudomonadota</taxon>
        <taxon>Gammaproteobacteria</taxon>
        <taxon>Steroidobacterales</taxon>
        <taxon>Steroidobacteraceae</taxon>
        <taxon>Steroidobacter</taxon>
    </lineage>
</organism>
<comment type="caution">
    <text evidence="1">The sequence shown here is derived from an EMBL/GenBank/DDBJ whole genome shotgun (WGS) entry which is preliminary data.</text>
</comment>
<dbReference type="Proteomes" id="UP000445000">
    <property type="component" value="Unassembled WGS sequence"/>
</dbReference>
<dbReference type="EMBL" id="BLJN01000004">
    <property type="protein sequence ID" value="GFE82100.1"/>
    <property type="molecule type" value="Genomic_DNA"/>
</dbReference>
<sequence length="247" mass="27156">MRLVELSRSEHRELRIRGDRVEACAASQHLIPIVVGEFRKAATQYPIVFAKHPETGRFAPYVLSGLGVAENLFWSGTELDVSYVPLNVRRQPFYVGMDDAPDASAGNVLCIDLDHPCVDSAGARSIVNADGTDSAYLKEILAILGELVAGKTATEQFIAALLSLDLLAPIVLDIVLDDATPLQVQGLYGLDEEKFRQLDATQIDSLWRSGHLDLIYAVMIASGQIFKLIRLKNQRIALSRAWQGNAR</sequence>
<protein>
    <submittedName>
        <fullName evidence="1">Peptidase</fullName>
    </submittedName>
</protein>
<dbReference type="Pfam" id="PF07277">
    <property type="entry name" value="SapC"/>
    <property type="match status" value="1"/>
</dbReference>
<proteinExistence type="predicted"/>